<evidence type="ECO:0000256" key="2">
    <source>
        <dbReference type="ARBA" id="ARBA00022801"/>
    </source>
</evidence>
<evidence type="ECO:0000256" key="3">
    <source>
        <dbReference type="ARBA" id="ARBA00023295"/>
    </source>
</evidence>
<protein>
    <recommendedName>
        <fullName evidence="4">Inosine/uridine-preferring nucleoside hydrolase domain-containing protein</fullName>
    </recommendedName>
</protein>
<dbReference type="GO" id="GO:0005829">
    <property type="term" value="C:cytosol"/>
    <property type="evidence" value="ECO:0007669"/>
    <property type="project" value="TreeGrafter"/>
</dbReference>
<dbReference type="GO" id="GO:0008477">
    <property type="term" value="F:purine nucleosidase activity"/>
    <property type="evidence" value="ECO:0007669"/>
    <property type="project" value="TreeGrafter"/>
</dbReference>
<name>A0A0W0FW55_MONRR</name>
<dbReference type="eggNOG" id="KOG2938">
    <property type="taxonomic scope" value="Eukaryota"/>
</dbReference>
<evidence type="ECO:0000259" key="4">
    <source>
        <dbReference type="Pfam" id="PF01156"/>
    </source>
</evidence>
<dbReference type="PANTHER" id="PTHR12304">
    <property type="entry name" value="INOSINE-URIDINE PREFERRING NUCLEOSIDE HYDROLASE"/>
    <property type="match status" value="1"/>
</dbReference>
<dbReference type="AlphaFoldDB" id="A0A0W0FW55"/>
<sequence length="407" mass="44860">MSPAIMNKTQIIIDTDPGVDDIIALLFALASPEIEILAIIVSYGNTDLEASFLNVLKAYHALETHLKEYPEHEDRYPNFFSEVNTILAKGCAGPFHGPLPSSRSISRRDGLGDISRRHPELLQSESPSNLQMTDKHGVEIALDLMKVSNDLGLTYVTLGPLTNFAVMIHRDRNLVVSKVGRVVCMGGALDVPGNTSPVAVKEILCTGQRDSIFPLDRFLLLPLDITTPHELPFPVYRDRVDNTFEGGAAPSIAASKQPLVHFTSSFLERTRDVMLKFGKDALELHDIVAVWCAICNPPSMPLAPGWEEATRLFDIERTGELTRGMLVIDRREDETAYAPGANRAEVQARLDDQACLGLRESTAIPARVEVAFEEQIVFKAATGVRCITETPGPNVLLDLLLKRVWNV</sequence>
<dbReference type="InterPro" id="IPR036452">
    <property type="entry name" value="Ribo_hydro-like"/>
</dbReference>
<reference evidence="5 6" key="1">
    <citation type="submission" date="2015-12" db="EMBL/GenBank/DDBJ databases">
        <title>Draft genome sequence of Moniliophthora roreri, the causal agent of frosty pod rot of cacao.</title>
        <authorList>
            <person name="Aime M.C."/>
            <person name="Diaz-Valderrama J.R."/>
            <person name="Kijpornyongpan T."/>
            <person name="Phillips-Mora W."/>
        </authorList>
    </citation>
    <scope>NUCLEOTIDE SEQUENCE [LARGE SCALE GENOMIC DNA]</scope>
    <source>
        <strain evidence="5 6">MCA 2952</strain>
    </source>
</reference>
<comment type="similarity">
    <text evidence="1">Belongs to the IUNH family.</text>
</comment>
<evidence type="ECO:0000256" key="1">
    <source>
        <dbReference type="ARBA" id="ARBA00009176"/>
    </source>
</evidence>
<proteinExistence type="inferred from homology"/>
<dbReference type="GO" id="GO:0006152">
    <property type="term" value="P:purine nucleoside catabolic process"/>
    <property type="evidence" value="ECO:0007669"/>
    <property type="project" value="TreeGrafter"/>
</dbReference>
<dbReference type="InterPro" id="IPR001910">
    <property type="entry name" value="Inosine/uridine_hydrolase_dom"/>
</dbReference>
<dbReference type="InterPro" id="IPR023186">
    <property type="entry name" value="IUNH"/>
</dbReference>
<dbReference type="Gene3D" id="3.90.245.10">
    <property type="entry name" value="Ribonucleoside hydrolase-like"/>
    <property type="match status" value="1"/>
</dbReference>
<accession>A0A0W0FW55</accession>
<organism evidence="5 6">
    <name type="scientific">Moniliophthora roreri</name>
    <name type="common">Frosty pod rot fungus</name>
    <name type="synonym">Monilia roreri</name>
    <dbReference type="NCBI Taxonomy" id="221103"/>
    <lineage>
        <taxon>Eukaryota</taxon>
        <taxon>Fungi</taxon>
        <taxon>Dikarya</taxon>
        <taxon>Basidiomycota</taxon>
        <taxon>Agaricomycotina</taxon>
        <taxon>Agaricomycetes</taxon>
        <taxon>Agaricomycetidae</taxon>
        <taxon>Agaricales</taxon>
        <taxon>Marasmiineae</taxon>
        <taxon>Marasmiaceae</taxon>
        <taxon>Moniliophthora</taxon>
    </lineage>
</organism>
<keyword evidence="2" id="KW-0378">Hydrolase</keyword>
<dbReference type="PANTHER" id="PTHR12304:SF56">
    <property type="entry name" value="HYDROLASE, PUTATIVE (AFU_ORTHOLOGUE AFUA_1G11790)-RELATED"/>
    <property type="match status" value="1"/>
</dbReference>
<comment type="caution">
    <text evidence="5">The sequence shown here is derived from an EMBL/GenBank/DDBJ whole genome shotgun (WGS) entry which is preliminary data.</text>
</comment>
<gene>
    <name evidence="5" type="ORF">WG66_6776</name>
</gene>
<dbReference type="EMBL" id="LATX01001565">
    <property type="protein sequence ID" value="KTB40615.1"/>
    <property type="molecule type" value="Genomic_DNA"/>
</dbReference>
<evidence type="ECO:0000313" key="5">
    <source>
        <dbReference type="EMBL" id="KTB40615.1"/>
    </source>
</evidence>
<dbReference type="SUPFAM" id="SSF53590">
    <property type="entry name" value="Nucleoside hydrolase"/>
    <property type="match status" value="1"/>
</dbReference>
<dbReference type="Pfam" id="PF01156">
    <property type="entry name" value="IU_nuc_hydro"/>
    <property type="match status" value="1"/>
</dbReference>
<dbReference type="Proteomes" id="UP000054988">
    <property type="component" value="Unassembled WGS sequence"/>
</dbReference>
<evidence type="ECO:0000313" key="6">
    <source>
        <dbReference type="Proteomes" id="UP000054988"/>
    </source>
</evidence>
<feature type="domain" description="Inosine/uridine-preferring nucleoside hydrolase" evidence="4">
    <location>
        <begin position="11"/>
        <end position="348"/>
    </location>
</feature>
<keyword evidence="3" id="KW-0326">Glycosidase</keyword>